<dbReference type="VEuPathDB" id="FungiDB:PHYBLDRAFT_165337"/>
<feature type="compositionally biased region" description="Low complexity" evidence="1">
    <location>
        <begin position="53"/>
        <end position="83"/>
    </location>
</feature>
<feature type="compositionally biased region" description="Polar residues" evidence="1">
    <location>
        <begin position="37"/>
        <end position="50"/>
    </location>
</feature>
<organism evidence="2 3">
    <name type="scientific">Phycomyces blakesleeanus (strain ATCC 8743b / DSM 1359 / FGSC 10004 / NBRC 33097 / NRRL 1555)</name>
    <dbReference type="NCBI Taxonomy" id="763407"/>
    <lineage>
        <taxon>Eukaryota</taxon>
        <taxon>Fungi</taxon>
        <taxon>Fungi incertae sedis</taxon>
        <taxon>Mucoromycota</taxon>
        <taxon>Mucoromycotina</taxon>
        <taxon>Mucoromycetes</taxon>
        <taxon>Mucorales</taxon>
        <taxon>Phycomycetaceae</taxon>
        <taxon>Phycomyces</taxon>
    </lineage>
</organism>
<dbReference type="InParanoid" id="A0A167NXQ1"/>
<proteinExistence type="predicted"/>
<keyword evidence="3" id="KW-1185">Reference proteome</keyword>
<dbReference type="Proteomes" id="UP000077315">
    <property type="component" value="Unassembled WGS sequence"/>
</dbReference>
<reference evidence="3" key="1">
    <citation type="submission" date="2015-06" db="EMBL/GenBank/DDBJ databases">
        <title>Expansion of signal transduction pathways in fungi by whole-genome duplication.</title>
        <authorList>
            <consortium name="DOE Joint Genome Institute"/>
            <person name="Corrochano L.M."/>
            <person name="Kuo A."/>
            <person name="Marcet-Houben M."/>
            <person name="Polaino S."/>
            <person name="Salamov A."/>
            <person name="Villalobos J.M."/>
            <person name="Alvarez M.I."/>
            <person name="Avalos J."/>
            <person name="Benito E.P."/>
            <person name="Benoit I."/>
            <person name="Burger G."/>
            <person name="Camino L.P."/>
            <person name="Canovas D."/>
            <person name="Cerda-Olmedo E."/>
            <person name="Cheng J.-F."/>
            <person name="Dominguez A."/>
            <person name="Elias M."/>
            <person name="Eslava A.P."/>
            <person name="Glaser F."/>
            <person name="Grimwood J."/>
            <person name="Gutierrez G."/>
            <person name="Heitman J."/>
            <person name="Henrissat B."/>
            <person name="Iturriaga E.A."/>
            <person name="Lang B.F."/>
            <person name="Lavin J.L."/>
            <person name="Lee S."/>
            <person name="Li W."/>
            <person name="Lindquist E."/>
            <person name="Lopez-Garcia S."/>
            <person name="Luque E.M."/>
            <person name="Marcos A.T."/>
            <person name="Martin J."/>
            <person name="McCluskey K."/>
            <person name="Medina H.R."/>
            <person name="Miralles-Duran A."/>
            <person name="Miyazaki A."/>
            <person name="Munoz-Torres E."/>
            <person name="Oguiza J.A."/>
            <person name="Ohm R."/>
            <person name="Olmedo M."/>
            <person name="Orejas M."/>
            <person name="Ortiz-Castellanos L."/>
            <person name="Pisabarro A.G."/>
            <person name="Rodriguez-Romero J."/>
            <person name="Ruiz-Herrera J."/>
            <person name="Ruiz-Vazquez R."/>
            <person name="Sanz C."/>
            <person name="Schackwitz W."/>
            <person name="Schmutz J."/>
            <person name="Shahriari M."/>
            <person name="Shelest E."/>
            <person name="Silva-Franco F."/>
            <person name="Soanes D."/>
            <person name="Syed K."/>
            <person name="Tagua V.G."/>
            <person name="Talbot N.J."/>
            <person name="Thon M."/>
            <person name="De vries R.P."/>
            <person name="Wiebenga A."/>
            <person name="Yadav J.S."/>
            <person name="Braun E.L."/>
            <person name="Baker S."/>
            <person name="Garre V."/>
            <person name="Horwitz B."/>
            <person name="Torres-Martinez S."/>
            <person name="Idnurm A."/>
            <person name="Herrera-Estrella A."/>
            <person name="Gabaldon T."/>
            <person name="Grigoriev I.V."/>
        </authorList>
    </citation>
    <scope>NUCLEOTIDE SEQUENCE [LARGE SCALE GENOMIC DNA]</scope>
    <source>
        <strain evidence="3">NRRL 1555(-)</strain>
    </source>
</reference>
<dbReference type="OrthoDB" id="2378192at2759"/>
<evidence type="ECO:0000313" key="2">
    <source>
        <dbReference type="EMBL" id="OAD76836.1"/>
    </source>
</evidence>
<feature type="region of interest" description="Disordered" evidence="1">
    <location>
        <begin position="22"/>
        <end position="118"/>
    </location>
</feature>
<evidence type="ECO:0000256" key="1">
    <source>
        <dbReference type="SAM" id="MobiDB-lite"/>
    </source>
</evidence>
<dbReference type="GeneID" id="28996111"/>
<feature type="compositionally biased region" description="Polar residues" evidence="1">
    <location>
        <begin position="84"/>
        <end position="101"/>
    </location>
</feature>
<protein>
    <recommendedName>
        <fullName evidence="4">Ubiquitin-like domain-containing protein</fullName>
    </recommendedName>
</protein>
<gene>
    <name evidence="2" type="ORF">PHYBLDRAFT_165337</name>
</gene>
<dbReference type="EMBL" id="KV440975">
    <property type="protein sequence ID" value="OAD76836.1"/>
    <property type="molecule type" value="Genomic_DNA"/>
</dbReference>
<evidence type="ECO:0000313" key="3">
    <source>
        <dbReference type="Proteomes" id="UP000077315"/>
    </source>
</evidence>
<sequence length="205" mass="22644">MHIVMGNSTVHRTEEVLRAIHSNENIEEADQKKVTAKDSQATIPVQTSVDQKPLQTSQLQLQQRPRQHQEQGQEQGQEEQQTSFPSNPSGTLTSSSVTKPTAQDVKRDPAEPIGESWPVQIRLSSTGQDISVSIPTCAPFLSVEGLRQQLVPHIKPGCQVKLIYLGKLLLDTMLILPNTAHTLSKNQALSIQRDGVIQAMVYKNP</sequence>
<dbReference type="RefSeq" id="XP_018294876.1">
    <property type="nucleotide sequence ID" value="XM_018435205.1"/>
</dbReference>
<name>A0A167NXQ1_PHYB8</name>
<accession>A0A167NXQ1</accession>
<evidence type="ECO:0008006" key="4">
    <source>
        <dbReference type="Google" id="ProtNLM"/>
    </source>
</evidence>
<dbReference type="AlphaFoldDB" id="A0A167NXQ1"/>